<dbReference type="Gene3D" id="1.10.3720.10">
    <property type="entry name" value="MetI-like"/>
    <property type="match status" value="1"/>
</dbReference>
<keyword evidence="3" id="KW-1003">Cell membrane</keyword>
<dbReference type="GO" id="GO:0005886">
    <property type="term" value="C:plasma membrane"/>
    <property type="evidence" value="ECO:0007669"/>
    <property type="project" value="UniProtKB-SubCell"/>
</dbReference>
<evidence type="ECO:0000256" key="5">
    <source>
        <dbReference type="ARBA" id="ARBA00022989"/>
    </source>
</evidence>
<feature type="transmembrane region" description="Helical" evidence="7">
    <location>
        <begin position="203"/>
        <end position="223"/>
    </location>
</feature>
<protein>
    <submittedName>
        <fullName evidence="9">ABC transporter permease</fullName>
    </submittedName>
</protein>
<evidence type="ECO:0000313" key="10">
    <source>
        <dbReference type="Proteomes" id="UP000279994"/>
    </source>
</evidence>
<keyword evidence="5 7" id="KW-1133">Transmembrane helix</keyword>
<feature type="transmembrane region" description="Helical" evidence="7">
    <location>
        <begin position="118"/>
        <end position="139"/>
    </location>
</feature>
<dbReference type="PROSITE" id="PS50928">
    <property type="entry name" value="ABC_TM1"/>
    <property type="match status" value="1"/>
</dbReference>
<dbReference type="Pfam" id="PF00528">
    <property type="entry name" value="BPD_transp_1"/>
    <property type="match status" value="1"/>
</dbReference>
<comment type="subcellular location">
    <subcellularLocation>
        <location evidence="1 7">Cell membrane</location>
        <topology evidence="1 7">Multi-pass membrane protein</topology>
    </subcellularLocation>
</comment>
<dbReference type="Proteomes" id="UP000279994">
    <property type="component" value="Unassembled WGS sequence"/>
</dbReference>
<dbReference type="InterPro" id="IPR035906">
    <property type="entry name" value="MetI-like_sf"/>
</dbReference>
<organism evidence="9 10">
    <name type="scientific">Nocardioides pocheonensis</name>
    <dbReference type="NCBI Taxonomy" id="661485"/>
    <lineage>
        <taxon>Bacteria</taxon>
        <taxon>Bacillati</taxon>
        <taxon>Actinomycetota</taxon>
        <taxon>Actinomycetes</taxon>
        <taxon>Propionibacteriales</taxon>
        <taxon>Nocardioidaceae</taxon>
        <taxon>Nocardioides</taxon>
    </lineage>
</organism>
<dbReference type="CDD" id="cd06261">
    <property type="entry name" value="TM_PBP2"/>
    <property type="match status" value="1"/>
</dbReference>
<keyword evidence="4 7" id="KW-0812">Transmembrane</keyword>
<evidence type="ECO:0000256" key="2">
    <source>
        <dbReference type="ARBA" id="ARBA00022448"/>
    </source>
</evidence>
<feature type="transmembrane region" description="Helical" evidence="7">
    <location>
        <begin position="145"/>
        <end position="164"/>
    </location>
</feature>
<evidence type="ECO:0000256" key="4">
    <source>
        <dbReference type="ARBA" id="ARBA00022692"/>
    </source>
</evidence>
<feature type="transmembrane region" description="Helical" evidence="7">
    <location>
        <begin position="243"/>
        <end position="264"/>
    </location>
</feature>
<evidence type="ECO:0000313" key="9">
    <source>
        <dbReference type="EMBL" id="RNM12636.1"/>
    </source>
</evidence>
<keyword evidence="6 7" id="KW-0472">Membrane</keyword>
<evidence type="ECO:0000256" key="6">
    <source>
        <dbReference type="ARBA" id="ARBA00023136"/>
    </source>
</evidence>
<evidence type="ECO:0000256" key="1">
    <source>
        <dbReference type="ARBA" id="ARBA00004651"/>
    </source>
</evidence>
<dbReference type="EMBL" id="RJSF01000044">
    <property type="protein sequence ID" value="RNM12636.1"/>
    <property type="molecule type" value="Genomic_DNA"/>
</dbReference>
<evidence type="ECO:0000256" key="7">
    <source>
        <dbReference type="RuleBase" id="RU363032"/>
    </source>
</evidence>
<dbReference type="AlphaFoldDB" id="A0A3N0GK98"/>
<proteinExistence type="inferred from homology"/>
<keyword evidence="2 7" id="KW-0813">Transport</keyword>
<reference evidence="9 10" key="1">
    <citation type="submission" date="2018-11" db="EMBL/GenBank/DDBJ databases">
        <authorList>
            <person name="Li F."/>
        </authorList>
    </citation>
    <scope>NUCLEOTIDE SEQUENCE [LARGE SCALE GENOMIC DNA]</scope>
    <source>
        <strain evidence="9 10">Gsoil 818</strain>
    </source>
</reference>
<keyword evidence="10" id="KW-1185">Reference proteome</keyword>
<dbReference type="PANTHER" id="PTHR30151:SF0">
    <property type="entry name" value="ABC TRANSPORTER PERMEASE PROTEIN MJ0413-RELATED"/>
    <property type="match status" value="1"/>
</dbReference>
<evidence type="ECO:0000256" key="3">
    <source>
        <dbReference type="ARBA" id="ARBA00022475"/>
    </source>
</evidence>
<dbReference type="SUPFAM" id="SSF161098">
    <property type="entry name" value="MetI-like"/>
    <property type="match status" value="1"/>
</dbReference>
<feature type="domain" description="ABC transmembrane type-1" evidence="8">
    <location>
        <begin position="81"/>
        <end position="265"/>
    </location>
</feature>
<sequence>MSTRAVVSTASADPRTGGMRSGAVRRWSRWAEPALVVLALAACWQAVSVLDVLPREDFPPVTAILQALVSDLQTSELWAAVGASMEAWVLGMLVVVSIGVPVGMLLGASSISYRMSYLTLEFVRTIPGIAALPILLFIYGIGQDLTVSFVVLAALWPLLIQAMYGMRDVDPVAIETAKVYGVGHIRRVLLVDLPSCLPYLSTGLRLSGTFALIFAIATSLIVGGEGLGAEMARAAVVGDRPLLYARVLLTGLIGLVVALGLTTLERRTLRWHVSQRGAQS</sequence>
<dbReference type="OrthoDB" id="5458199at2"/>
<dbReference type="PANTHER" id="PTHR30151">
    <property type="entry name" value="ALKANE SULFONATE ABC TRANSPORTER-RELATED, MEMBRANE SUBUNIT"/>
    <property type="match status" value="1"/>
</dbReference>
<gene>
    <name evidence="9" type="ORF">EFL26_18680</name>
</gene>
<name>A0A3N0GK98_9ACTN</name>
<accession>A0A3N0GK98</accession>
<dbReference type="GO" id="GO:0055085">
    <property type="term" value="P:transmembrane transport"/>
    <property type="evidence" value="ECO:0007669"/>
    <property type="project" value="InterPro"/>
</dbReference>
<feature type="transmembrane region" description="Helical" evidence="7">
    <location>
        <begin position="87"/>
        <end position="106"/>
    </location>
</feature>
<comment type="similarity">
    <text evidence="7">Belongs to the binding-protein-dependent transport system permease family.</text>
</comment>
<dbReference type="InterPro" id="IPR000515">
    <property type="entry name" value="MetI-like"/>
</dbReference>
<comment type="caution">
    <text evidence="9">The sequence shown here is derived from an EMBL/GenBank/DDBJ whole genome shotgun (WGS) entry which is preliminary data.</text>
</comment>
<evidence type="ECO:0000259" key="8">
    <source>
        <dbReference type="PROSITE" id="PS50928"/>
    </source>
</evidence>